<gene>
    <name evidence="1" type="ORF">SDAV_003111</name>
    <name evidence="2" type="ORF">SDAV_003124</name>
</gene>
<dbReference type="KEGG" id="sphh:SDAV_003111"/>
<accession>A0A345DSX0</accession>
<evidence type="ECO:0000313" key="3">
    <source>
        <dbReference type="Proteomes" id="UP000253689"/>
    </source>
</evidence>
<dbReference type="AlphaFoldDB" id="A0A345DSX0"/>
<reference evidence="2" key="2">
    <citation type="submission" date="2018-08" db="EMBL/GenBank/DDBJ databases">
        <title>Complete Genome Sequence of Spiroplasma phoeniceum.</title>
        <authorList>
            <person name="Davis R.E."/>
            <person name="Shao J.Y."/>
            <person name="Zhao Y."/>
            <person name="Silver A."/>
            <person name="Stump z."/>
            <person name="Gasparich G."/>
        </authorList>
    </citation>
    <scope>NUCLEOTIDE SEQUENCE</scope>
    <source>
        <strain evidence="2">P40</strain>
        <plasmid evidence="2">pSPh245</plasmid>
    </source>
</reference>
<dbReference type="EMBL" id="CP031091">
    <property type="protein sequence ID" value="AXF97299.1"/>
    <property type="molecule type" value="Genomic_DNA"/>
</dbReference>
<dbReference type="KEGG" id="sphh:SDAV_003124"/>
<sequence>MNNILNLKITNKYIIKSIFRIIEMSSEFFLVKYLTDVLDKCSLKLFGYETNEFIEMHFSDIFRIIEENENSISEEKSLEIINKVKNNQFNLLNYFEYIKNLRNYLETNMINEFNKLKESTKTNKLNNLINIENKLNFIVNNLKLSWNKIKNNNLDYFILNKSNLKLLLSLNDINSDDITEIEWKDIISDYMKKTTLRFSDHIKLLRLLQTTAEKYKDEIKLENKFLKEELFKNLNKLCIRHNNEWDEIQQDFKISTNEEYYKVIKKTFQLFLLAMIIIDN</sequence>
<dbReference type="EMBL" id="CP031091">
    <property type="protein sequence ID" value="AXF97311.1"/>
    <property type="molecule type" value="Genomic_DNA"/>
</dbReference>
<evidence type="ECO:0000313" key="2">
    <source>
        <dbReference type="EMBL" id="AXF97311.1"/>
    </source>
</evidence>
<dbReference type="Proteomes" id="UP000253689">
    <property type="component" value="Plasmid pSPh245"/>
</dbReference>
<reference evidence="3" key="1">
    <citation type="submission" date="2018-07" db="EMBL/GenBank/DDBJ databases">
        <title>Complete Genome Sequence of Spiroplasma phoeniceum.</title>
        <authorList>
            <person name="Davis R.E."/>
            <person name="Shao J.Y."/>
            <person name="Zhao Y."/>
            <person name="Silver A."/>
            <person name="Stump z."/>
            <person name="Gasparich G."/>
        </authorList>
    </citation>
    <scope>NUCLEOTIDE SEQUENCE [LARGE SCALE GENOMIC DNA]</scope>
    <source>
        <strain evidence="1 3">P40</strain>
        <plasmid evidence="1 3">pSPh245</plasmid>
    </source>
</reference>
<protein>
    <submittedName>
        <fullName evidence="2">Uncharacterized protein</fullName>
    </submittedName>
</protein>
<keyword evidence="2" id="KW-0614">Plasmid</keyword>
<keyword evidence="3" id="KW-1185">Reference proteome</keyword>
<evidence type="ECO:0000313" key="1">
    <source>
        <dbReference type="EMBL" id="AXF97299.1"/>
    </source>
</evidence>
<proteinExistence type="predicted"/>
<name>A0A345DSX0_9MOLU</name>
<organism evidence="2 3">
    <name type="scientific">Spiroplasma phoeniceum P40</name>
    <dbReference type="NCBI Taxonomy" id="1276259"/>
    <lineage>
        <taxon>Bacteria</taxon>
        <taxon>Bacillati</taxon>
        <taxon>Mycoplasmatota</taxon>
        <taxon>Mollicutes</taxon>
        <taxon>Entomoplasmatales</taxon>
        <taxon>Spiroplasmataceae</taxon>
        <taxon>Spiroplasma</taxon>
    </lineage>
</organism>
<geneLocation type="plasmid" evidence="2 3">
    <name>pSPh245</name>
</geneLocation>